<evidence type="ECO:0000313" key="2">
    <source>
        <dbReference type="Proteomes" id="UP000830395"/>
    </source>
</evidence>
<dbReference type="EMBL" id="CM040977">
    <property type="protein sequence ID" value="MCJ8730455.1"/>
    <property type="molecule type" value="Genomic_DNA"/>
</dbReference>
<keyword evidence="2" id="KW-1185">Reference proteome</keyword>
<comment type="caution">
    <text evidence="1">The sequence shown here is derived from an EMBL/GenBank/DDBJ whole genome shotgun (WGS) entry which is preliminary data.</text>
</comment>
<gene>
    <name evidence="1" type="ORF">PDJAM_G00184520</name>
</gene>
<evidence type="ECO:0000313" key="1">
    <source>
        <dbReference type="EMBL" id="MCJ8730455.1"/>
    </source>
</evidence>
<sequence>MQGRLMDGEEDQRDQHEERLREVFQSFDGSGAGSLSPEELTELCHALQLADQALHTLLHTLFNTQDQLNTRVEFDQFKDALILVLSSNEETLAKENPPRPVSPEVQPRFVKGTKRYGRRSTPEITHSNSNLAHTPLVEREEDAETRTSDGTLPVKRERWNADVSSPEEYEAEGQLHLWNPDEPGTPRGSMAPFSDLDERLYSACQQLSLPLHGTATIQQLRTLCQHLGLEVGDDVFQAADEKNVSVQEFVSYIQTNSKPPTPSASTPYRQLKRHHSTQPFDEMGRRISSMMSSTIGLRLFSEIDDGTGHTAVELLLDAWLEDGVENSSEILQALDFSLEGKVNLSELTAALENELMVTKNSIHQAALASFKAEIRYLLERVDLELREKEKLHSDLEKAEKLKSQLASEVDEHHSSIERINDLNLRRLEQEHKDRVVALRAELSKEVELVQQQANQQREELEQEISKIREDETFLRERLTLTIKENGRLEAEMLDSTKRLMEAEAQLNKLQKNLDNVLREKFGDLDLSNAEFYQQEERFRQLRTSYEEQCRELQDRIDELQAQLEEFRALSRAPQTSLMPSLSDELDSKSPGMESDQGLGSEEGQPFNMSLEAEMMLEQLKEQHVRELEDMRAQLDSTVNKCERRLEEQKTSLEEENCLLSSQHQQEVKAMREEVKEALARARDLQEQLEQERRSMEAQQSVELAELHAVYQKQVGSLSQELQDAKIHALKLEEQLRVLEERERGAEESRARDKEELSRAHAEELSRMELHYKETLKTSLQNQKGEAESTLSEELEKERQHLEEVHEEALRVQLKEVQQRAERERTELERRLREEWEWDKQQLEESSKKTLQEELEHLQKEQEANSKRLREQWEKEHILLQEQHHAELQKCLQQEREQLQAQEEDKERRMMGEWERERVQLHEQHEEVLQARLEEQRAQLQAQGEEQEKRWQKVLEEQQGQTEEAHREAMQELSVKHSEEREILSCMLEKLRTEISKERAKHSQSKVAALTQHHAADRVQWRAEQQRILLQEALQLEKETLVIELTQELKRLKHSHTVDMDALMKSNLQLQSELENIISSAQIKETEFSRELSELCDRLQENLRDKDTLLVQTENTAAKIELMLRQAMNDLARERAKFQNCLFELERQHAETLSFVEKQQQERRDLVTEQKELRGKIEEMEHHLQEAVEDFHNERLELEEKLMNSVSIAVKQEEQRVALLAERDKLALKVHQMESCDGEAIRCQTMSSQIVQDRSLPDLPIEFVIKSQDPSADNFIVNDICSNVMAEQSKVFCVLGENSPVARHKELERQLSLQEEDTRDVENPEPANAQMLRIISGEILTFPGGNNEDDTEKAEEDRFNDADTSGTGELDEPYSYESLCVDVVERPESITKDSASFPFDNLAVTSTEKVTERGTDYEFVDSSVGTRSSTEETKSLVGGELCEHSAEASNKVVAFGIISIVNKDMVRPKGAEICNSTDSEIADIDPVNNTQHDEGTQNIELNSGTFSKDTVEMVDEEVPRWSSDGFNPVGVLVKNGTNCISTEIVQHDSNRARQFEDANITTNTTEPDLLVVKSTQADVSYHEEPINGLEMQEKIEDDTMTIVKTDDSSTTSPQDQVLALECGPMLKKEHEETAHGADLCAIEILELQAIAVQFKYQSSLLELLQEQYRSTMKHSLSLQEQLVDLHHHNDKLELLLDLNRGMFLTSQKVLEESHDLRMDLIAMAGHAKELELKVLEFAELQLQYEKCVCEDVQLSEQKMKLERRVQHLESKMHIVQEFQEQQSSLLKQIMSMHKENARLSTAVHDLEHQDKVLLTLQEEAESISIDSSDDSFQDLSFQLGMKIATVWELEDCCLEFANQNPCLQSAVINLQEKCLRISKKIQEHRSEAGRLAEENILLRKNISELREEGLKERQQELLLKVEHFRKEKNAAQKMADGLKRQISELRRRGKKLEEENNALSQQNAKHALSVDTLQHTLEEVILHHGNGSSNGRSETEAGAAYVSRTEKLEEEKKLLRAELNRCVEKMAQLRSAETQLAQLLHERQMADKHNQALRTQMIKAQEKVQALDFTLQGLTQQNARLKSDMRITQQERDTLKQEVISLHKQLQNANEKCRLVEMSGVSVSSHQGKRVWAELSGLMEAELSLLREENQRLQREISDARLELSSAREKARQLEALVLSVKQQKQHNQASLAKTAEQERSALKREIEALQTQLHNKLCDSSEEQREIENLHEENDKLRNKQTVLEAQLMEAQLIAMLPPSPLRLSTERRGQCHGDEMNPGINKEKEVALLKMEERMKEVELTLRNVKLLLQEKVSQLKEQLNRNSKADVLIKDLYVENAQLLKALEVSEQRHKVAEKKNYLLEEKISSLNKIVRELSPSPLMPVPYHMTRS</sequence>
<organism evidence="1 2">
    <name type="scientific">Pangasius djambal</name>
    <dbReference type="NCBI Taxonomy" id="1691987"/>
    <lineage>
        <taxon>Eukaryota</taxon>
        <taxon>Metazoa</taxon>
        <taxon>Chordata</taxon>
        <taxon>Craniata</taxon>
        <taxon>Vertebrata</taxon>
        <taxon>Euteleostomi</taxon>
        <taxon>Actinopterygii</taxon>
        <taxon>Neopterygii</taxon>
        <taxon>Teleostei</taxon>
        <taxon>Ostariophysi</taxon>
        <taxon>Siluriformes</taxon>
        <taxon>Pangasiidae</taxon>
        <taxon>Pangasius</taxon>
    </lineage>
</organism>
<accession>A0ACC5Y4A2</accession>
<protein>
    <submittedName>
        <fullName evidence="1">Uncharacterized protein</fullName>
    </submittedName>
</protein>
<proteinExistence type="predicted"/>
<name>A0ACC5Y4A2_9TELE</name>
<reference evidence="1" key="1">
    <citation type="submission" date="2020-02" db="EMBL/GenBank/DDBJ databases">
        <title>Genome sequencing of the panga catfish, Pangasius djambal.</title>
        <authorList>
            <person name="Wen M."/>
            <person name="Zahm M."/>
            <person name="Roques C."/>
            <person name="Cabau C."/>
            <person name="Klopp C."/>
            <person name="Donnadieu C."/>
            <person name="Jouanno E."/>
            <person name="Avarre J.-C."/>
            <person name="Campet M."/>
            <person name="Ha T."/>
            <person name="Dugue R."/>
            <person name="Lampietro C."/>
            <person name="Louis A."/>
            <person name="Herpin A."/>
            <person name="Echchiki A."/>
            <person name="Berthelot C."/>
            <person name="Parey E."/>
            <person name="Roest-Crollius H."/>
            <person name="Braasch I."/>
            <person name="Postlethwait J.H."/>
            <person name="Bobe J."/>
            <person name="Montfort J."/>
            <person name="Bouchez O."/>
            <person name="Begum T."/>
            <person name="Schartl M."/>
            <person name="Gustiano R."/>
            <person name="Guiguen Y."/>
        </authorList>
    </citation>
    <scope>NUCLEOTIDE SEQUENCE</scope>
    <source>
        <strain evidence="1">Pdj_M5554</strain>
    </source>
</reference>
<dbReference type="Proteomes" id="UP000830395">
    <property type="component" value="Chromosome 3"/>
</dbReference>